<dbReference type="Proteomes" id="UP000095286">
    <property type="component" value="Unplaced"/>
</dbReference>
<proteinExistence type="predicted"/>
<reference evidence="2" key="1">
    <citation type="submission" date="2016-11" db="UniProtKB">
        <authorList>
            <consortium name="WormBaseParasite"/>
        </authorList>
    </citation>
    <scope>IDENTIFICATION</scope>
    <source>
        <strain evidence="2">KR3021</strain>
    </source>
</reference>
<name>A0AC35TTL2_9BILA</name>
<organism evidence="1 2">
    <name type="scientific">Rhabditophanes sp. KR3021</name>
    <dbReference type="NCBI Taxonomy" id="114890"/>
    <lineage>
        <taxon>Eukaryota</taxon>
        <taxon>Metazoa</taxon>
        <taxon>Ecdysozoa</taxon>
        <taxon>Nematoda</taxon>
        <taxon>Chromadorea</taxon>
        <taxon>Rhabditida</taxon>
        <taxon>Tylenchina</taxon>
        <taxon>Panagrolaimomorpha</taxon>
        <taxon>Strongyloidoidea</taxon>
        <taxon>Alloionematidae</taxon>
        <taxon>Rhabditophanes</taxon>
    </lineage>
</organism>
<dbReference type="WBParaSite" id="RSKR_0000405000.1">
    <property type="protein sequence ID" value="RSKR_0000405000.1"/>
    <property type="gene ID" value="RSKR_0000405000"/>
</dbReference>
<evidence type="ECO:0000313" key="1">
    <source>
        <dbReference type="Proteomes" id="UP000095286"/>
    </source>
</evidence>
<evidence type="ECO:0000313" key="2">
    <source>
        <dbReference type="WBParaSite" id="RSKR_0000405000.1"/>
    </source>
</evidence>
<accession>A0AC35TTL2</accession>
<sequence length="330" mass="37043">MSEESVGEELGIHEGVIIESAKAKYTITKLLGEGGFGVVFKCFDTGNKNREYAMKIEKKIDTRRHSKLKMEIAILKLVANAREGVSHFTAIIDRGKKDTYFFLVMELVGKSLADLKSARAGKVFTIGTGIGAAIQSLEAIEDLHKQGYLHRDIKSANFAIGLLEKRRTVYILDFGIARKFLNESNELKTPRVIVGFKGTVRFASLSCHKNQEMGKKDDCESWFYLLLDLVVATGLPWKKMSDKKAVLACKEKSRKQRAALFNGIKCDVDFGKVVDYIDSLKYFSKVDYQFIYNSLKKAADVAGVNLADQMDWEREDLSKEDKDDECSGGE</sequence>
<protein>
    <submittedName>
        <fullName evidence="2">Protein kinase domain-containing protein</fullName>
    </submittedName>
</protein>